<dbReference type="RefSeq" id="WP_132847423.1">
    <property type="nucleotide sequence ID" value="NZ_CP058648.1"/>
</dbReference>
<proteinExistence type="predicted"/>
<evidence type="ECO:0000313" key="3">
    <source>
        <dbReference type="Proteomes" id="UP000295504"/>
    </source>
</evidence>
<keyword evidence="3" id="KW-1185">Reference proteome</keyword>
<keyword evidence="1" id="KW-0812">Transmembrane</keyword>
<feature type="transmembrane region" description="Helical" evidence="1">
    <location>
        <begin position="12"/>
        <end position="34"/>
    </location>
</feature>
<evidence type="ECO:0000313" key="2">
    <source>
        <dbReference type="EMBL" id="TCQ07077.1"/>
    </source>
</evidence>
<keyword evidence="1" id="KW-1133">Transmembrane helix</keyword>
<sequence length="176" mass="19267">MARKKRKGIGIGKQIIIVSCVIALNLVGISYALWNTGTIIESTVSTGYINPVFTTGGRTYSVGTLDLLTNEIVELEIEVDHDAGTVPHKFIGYDVYSYPTNIDISFTGNGIKLTAPEIPGEYTYEVVLRYIQYNGFGWEKDLTIKGGINVTEPLPVLGTDTVGIEKIEFDSGLQEK</sequence>
<keyword evidence="1" id="KW-0472">Membrane</keyword>
<name>A0A4R2TVP5_9FIRM</name>
<dbReference type="Proteomes" id="UP000295504">
    <property type="component" value="Unassembled WGS sequence"/>
</dbReference>
<evidence type="ECO:0000256" key="1">
    <source>
        <dbReference type="SAM" id="Phobius"/>
    </source>
</evidence>
<dbReference type="EMBL" id="SLYC01000002">
    <property type="protein sequence ID" value="TCQ07077.1"/>
    <property type="molecule type" value="Genomic_DNA"/>
</dbReference>
<comment type="caution">
    <text evidence="2">The sequence shown here is derived from an EMBL/GenBank/DDBJ whole genome shotgun (WGS) entry which is preliminary data.</text>
</comment>
<accession>A0A4R2TVP5</accession>
<organism evidence="2 3">
    <name type="scientific">Serpentinicella alkaliphila</name>
    <dbReference type="NCBI Taxonomy" id="1734049"/>
    <lineage>
        <taxon>Bacteria</taxon>
        <taxon>Bacillati</taxon>
        <taxon>Bacillota</taxon>
        <taxon>Clostridia</taxon>
        <taxon>Peptostreptococcales</taxon>
        <taxon>Natronincolaceae</taxon>
        <taxon>Serpentinicella</taxon>
    </lineage>
</organism>
<protein>
    <submittedName>
        <fullName evidence="2">Uncharacterized protein</fullName>
    </submittedName>
</protein>
<reference evidence="2 3" key="1">
    <citation type="submission" date="2019-03" db="EMBL/GenBank/DDBJ databases">
        <title>Genomic Encyclopedia of Type Strains, Phase IV (KMG-IV): sequencing the most valuable type-strain genomes for metagenomic binning, comparative biology and taxonomic classification.</title>
        <authorList>
            <person name="Goeker M."/>
        </authorList>
    </citation>
    <scope>NUCLEOTIDE SEQUENCE [LARGE SCALE GENOMIC DNA]</scope>
    <source>
        <strain evidence="2 3">DSM 100013</strain>
    </source>
</reference>
<gene>
    <name evidence="2" type="ORF">EDD79_100273</name>
</gene>
<dbReference type="AlphaFoldDB" id="A0A4R2TVP5"/>